<sequence>MGEFYCPLHIYVGLDALNVLKGYSAKAALLVTDRFFSENGMAKAVAARLPGCRVEIFDRVTPDPTAALAAGGAAVCRRLKPELLIALGGGSPMDCAKAIRMASEMPMTFVAIPTTSGSGAEVTSFSILTHQGVKHPLVDPALRPDVAILDPMFLEALPPKLIADTGMDLLAHCVEAVAATGATAFSDALAHGAASLAFQSLERSYRGDASVRLSLHQAATMAGMAFDSAGLGILHALAHSLGGALHLPHGRLCAMLLPAVLPVNAPRALASYARLARACGVTAASDHLALRGLSSAIVRLRRALDLPGTLWEAGVDRADYQEKREDILRAAQADPCCQTNPVPVTARELRQVMKAVAP</sequence>
<dbReference type="EMBL" id="DVGD01000222">
    <property type="protein sequence ID" value="HIR10099.1"/>
    <property type="molecule type" value="Genomic_DNA"/>
</dbReference>
<dbReference type="SUPFAM" id="SSF56796">
    <property type="entry name" value="Dehydroquinate synthase-like"/>
    <property type="match status" value="1"/>
</dbReference>
<dbReference type="FunFam" id="3.40.50.1970:FF:000003">
    <property type="entry name" value="Alcohol dehydrogenase, iron-containing"/>
    <property type="match status" value="1"/>
</dbReference>
<evidence type="ECO:0000259" key="2">
    <source>
        <dbReference type="Pfam" id="PF00465"/>
    </source>
</evidence>
<reference evidence="4" key="2">
    <citation type="journal article" date="2021" name="PeerJ">
        <title>Extensive microbial diversity within the chicken gut microbiome revealed by metagenomics and culture.</title>
        <authorList>
            <person name="Gilroy R."/>
            <person name="Ravi A."/>
            <person name="Getino M."/>
            <person name="Pursley I."/>
            <person name="Horton D.L."/>
            <person name="Alikhan N.F."/>
            <person name="Baker D."/>
            <person name="Gharbi K."/>
            <person name="Hall N."/>
            <person name="Watson M."/>
            <person name="Adriaenssens E.M."/>
            <person name="Foster-Nyarko E."/>
            <person name="Jarju S."/>
            <person name="Secka A."/>
            <person name="Antonio M."/>
            <person name="Oren A."/>
            <person name="Chaudhuri R.R."/>
            <person name="La Ragione R."/>
            <person name="Hildebrand F."/>
            <person name="Pallen M.J."/>
        </authorList>
    </citation>
    <scope>NUCLEOTIDE SEQUENCE</scope>
    <source>
        <strain evidence="4">ChiHjej9B8-7071</strain>
    </source>
</reference>
<dbReference type="PANTHER" id="PTHR11496">
    <property type="entry name" value="ALCOHOL DEHYDROGENASE"/>
    <property type="match status" value="1"/>
</dbReference>
<name>A0A9D1A8W6_9FIRM</name>
<dbReference type="PANTHER" id="PTHR11496:SF83">
    <property type="entry name" value="HYDROXYACID-OXOACID TRANSHYDROGENASE, MITOCHONDRIAL"/>
    <property type="match status" value="1"/>
</dbReference>
<evidence type="ECO:0000256" key="1">
    <source>
        <dbReference type="ARBA" id="ARBA00023002"/>
    </source>
</evidence>
<evidence type="ECO:0000313" key="5">
    <source>
        <dbReference type="Proteomes" id="UP000824258"/>
    </source>
</evidence>
<accession>A0A9D1A8W6</accession>
<dbReference type="InterPro" id="IPR001670">
    <property type="entry name" value="ADH_Fe/GldA"/>
</dbReference>
<dbReference type="Proteomes" id="UP000824258">
    <property type="component" value="Unassembled WGS sequence"/>
</dbReference>
<dbReference type="Gene3D" id="1.20.1090.10">
    <property type="entry name" value="Dehydroquinate synthase-like - alpha domain"/>
    <property type="match status" value="1"/>
</dbReference>
<feature type="domain" description="Alcohol dehydrogenase iron-type/glycerol dehydrogenase GldA" evidence="2">
    <location>
        <begin position="10"/>
        <end position="151"/>
    </location>
</feature>
<protein>
    <submittedName>
        <fullName evidence="4">Iron-containing alcohol dehydrogenase</fullName>
    </submittedName>
</protein>
<comment type="caution">
    <text evidence="4">The sequence shown here is derived from an EMBL/GenBank/DDBJ whole genome shotgun (WGS) entry which is preliminary data.</text>
</comment>
<reference evidence="4" key="1">
    <citation type="submission" date="2020-10" db="EMBL/GenBank/DDBJ databases">
        <authorList>
            <person name="Gilroy R."/>
        </authorList>
    </citation>
    <scope>NUCLEOTIDE SEQUENCE</scope>
    <source>
        <strain evidence="4">ChiHjej9B8-7071</strain>
    </source>
</reference>
<dbReference type="InterPro" id="IPR039697">
    <property type="entry name" value="Alcohol_dehydrogenase_Fe"/>
</dbReference>
<proteinExistence type="predicted"/>
<organism evidence="4 5">
    <name type="scientific">Candidatus Avoscillospira stercoripullorum</name>
    <dbReference type="NCBI Taxonomy" id="2840709"/>
    <lineage>
        <taxon>Bacteria</taxon>
        <taxon>Bacillati</taxon>
        <taxon>Bacillota</taxon>
        <taxon>Clostridia</taxon>
        <taxon>Eubacteriales</taxon>
        <taxon>Oscillospiraceae</taxon>
        <taxon>Oscillospiraceae incertae sedis</taxon>
        <taxon>Candidatus Avoscillospira</taxon>
    </lineage>
</organism>
<dbReference type="InterPro" id="IPR056798">
    <property type="entry name" value="ADH_Fe_C"/>
</dbReference>
<evidence type="ECO:0000259" key="3">
    <source>
        <dbReference type="Pfam" id="PF25137"/>
    </source>
</evidence>
<dbReference type="AlphaFoldDB" id="A0A9D1A8W6"/>
<dbReference type="FunFam" id="1.20.1090.10:FF:000001">
    <property type="entry name" value="Aldehyde-alcohol dehydrogenase"/>
    <property type="match status" value="1"/>
</dbReference>
<dbReference type="GO" id="GO:0046872">
    <property type="term" value="F:metal ion binding"/>
    <property type="evidence" value="ECO:0007669"/>
    <property type="project" value="InterPro"/>
</dbReference>
<dbReference type="GO" id="GO:0004022">
    <property type="term" value="F:alcohol dehydrogenase (NAD+) activity"/>
    <property type="evidence" value="ECO:0007669"/>
    <property type="project" value="TreeGrafter"/>
</dbReference>
<evidence type="ECO:0000313" key="4">
    <source>
        <dbReference type="EMBL" id="HIR10099.1"/>
    </source>
</evidence>
<dbReference type="Pfam" id="PF25137">
    <property type="entry name" value="ADH_Fe_C"/>
    <property type="match status" value="1"/>
</dbReference>
<keyword evidence="1" id="KW-0560">Oxidoreductase</keyword>
<dbReference type="Gene3D" id="3.40.50.1970">
    <property type="match status" value="1"/>
</dbReference>
<dbReference type="Pfam" id="PF00465">
    <property type="entry name" value="Fe-ADH"/>
    <property type="match status" value="1"/>
</dbReference>
<gene>
    <name evidence="4" type="ORF">IAA70_06825</name>
</gene>
<feature type="domain" description="Fe-containing alcohol dehydrogenase-like C-terminal" evidence="3">
    <location>
        <begin position="163"/>
        <end position="355"/>
    </location>
</feature>